<dbReference type="EC" id="3.1.1.-" evidence="2"/>
<name>A0A391PGB6_9FIRM</name>
<sequence length="148" mass="16480">MRFVIQRVNEASVTVNEEVIGSIQKGYMVLIGISETDTQETADKLVRKMIGLRIFEDENGKTNLSLADVRGSLLLISQFTLYANCKKGNRPSFIEAGNPEKAEALYQYIIEECKKKVPIVETGSFGAEMYVSLVNHGPFTILLDSETL</sequence>
<feature type="short sequence motif" description="Gly-cisPro motif, important for rejection of L-amino acids" evidence="2">
    <location>
        <begin position="137"/>
        <end position="138"/>
    </location>
</feature>
<reference evidence="4" key="1">
    <citation type="submission" date="2018-09" db="EMBL/GenBank/DDBJ databases">
        <title>Draft Genome Sequence of Mediterraneibacter sp. KCTC 15684.</title>
        <authorList>
            <person name="Kim J.S."/>
            <person name="Han K.I."/>
            <person name="Suh M.K."/>
            <person name="Lee K.C."/>
            <person name="Eom M.K."/>
            <person name="Lee J.H."/>
            <person name="Park S.H."/>
            <person name="Kang S.W."/>
            <person name="Park J.E."/>
            <person name="Oh B.S."/>
            <person name="Yu S.Y."/>
            <person name="Choi S.H."/>
            <person name="Lee D.H."/>
            <person name="Yoon H."/>
            <person name="Kim B."/>
            <person name="Yang S.J."/>
            <person name="Lee J.S."/>
        </authorList>
    </citation>
    <scope>NUCLEOTIDE SEQUENCE [LARGE SCALE GENOMIC DNA]</scope>
    <source>
        <strain evidence="4">KCTC 15684</strain>
    </source>
</reference>
<dbReference type="CDD" id="cd00563">
    <property type="entry name" value="Dtyr_deacylase"/>
    <property type="match status" value="1"/>
</dbReference>
<organism evidence="3 4">
    <name type="scientific">Mediterraneibacter butyricigenes</name>
    <dbReference type="NCBI Taxonomy" id="2316025"/>
    <lineage>
        <taxon>Bacteria</taxon>
        <taxon>Bacillati</taxon>
        <taxon>Bacillota</taxon>
        <taxon>Clostridia</taxon>
        <taxon>Lachnospirales</taxon>
        <taxon>Lachnospiraceae</taxon>
        <taxon>Mediterraneibacter</taxon>
    </lineage>
</organism>
<comment type="domain">
    <text evidence="2">A Gly-cisPro motif from one monomer fits into the active site of the other monomer to allow specific chiral rejection of L-amino acids.</text>
</comment>
<evidence type="ECO:0000313" key="3">
    <source>
        <dbReference type="EMBL" id="GCA65612.1"/>
    </source>
</evidence>
<comment type="subunit">
    <text evidence="2">Homodimer.</text>
</comment>
<dbReference type="GO" id="GO:0000049">
    <property type="term" value="F:tRNA binding"/>
    <property type="evidence" value="ECO:0007669"/>
    <property type="project" value="UniProtKB-UniRule"/>
</dbReference>
<accession>A0A391PGB6</accession>
<dbReference type="InterPro" id="IPR003732">
    <property type="entry name" value="Daa-tRNA_deacyls_DTD"/>
</dbReference>
<proteinExistence type="inferred from homology"/>
<dbReference type="GO" id="GO:0051500">
    <property type="term" value="F:D-tyrosyl-tRNA(Tyr) deacylase activity"/>
    <property type="evidence" value="ECO:0007669"/>
    <property type="project" value="TreeGrafter"/>
</dbReference>
<dbReference type="NCBIfam" id="TIGR00256">
    <property type="entry name" value="D-aminoacyl-tRNA deacylase"/>
    <property type="match status" value="1"/>
</dbReference>
<keyword evidence="4" id="KW-1185">Reference proteome</keyword>
<keyword evidence="2" id="KW-0963">Cytoplasm</keyword>
<dbReference type="RefSeq" id="WP_117888312.1">
    <property type="nucleotide sequence ID" value="NZ_BHGK01000001.1"/>
</dbReference>
<dbReference type="AlphaFoldDB" id="A0A391PGB6"/>
<dbReference type="Proteomes" id="UP000265643">
    <property type="component" value="Unassembled WGS sequence"/>
</dbReference>
<keyword evidence="2" id="KW-0378">Hydrolase</keyword>
<dbReference type="GO" id="GO:0005737">
    <property type="term" value="C:cytoplasm"/>
    <property type="evidence" value="ECO:0007669"/>
    <property type="project" value="UniProtKB-SubCell"/>
</dbReference>
<dbReference type="GO" id="GO:0106026">
    <property type="term" value="F:Gly-tRNA(Ala) deacylase activity"/>
    <property type="evidence" value="ECO:0007669"/>
    <property type="project" value="UniProtKB-UniRule"/>
</dbReference>
<gene>
    <name evidence="2 3" type="primary">dtd</name>
    <name evidence="3" type="ORF">KGMB01110_00480</name>
</gene>
<comment type="subcellular location">
    <subcellularLocation>
        <location evidence="2">Cytoplasm</location>
    </subcellularLocation>
</comment>
<comment type="catalytic activity">
    <reaction evidence="2">
        <text>glycyl-tRNA(Ala) + H2O = tRNA(Ala) + glycine + H(+)</text>
        <dbReference type="Rhea" id="RHEA:53744"/>
        <dbReference type="Rhea" id="RHEA-COMP:9657"/>
        <dbReference type="Rhea" id="RHEA-COMP:13640"/>
        <dbReference type="ChEBI" id="CHEBI:15377"/>
        <dbReference type="ChEBI" id="CHEBI:15378"/>
        <dbReference type="ChEBI" id="CHEBI:57305"/>
        <dbReference type="ChEBI" id="CHEBI:78442"/>
        <dbReference type="ChEBI" id="CHEBI:78522"/>
    </reaction>
</comment>
<evidence type="ECO:0000256" key="1">
    <source>
        <dbReference type="ARBA" id="ARBA00009673"/>
    </source>
</evidence>
<dbReference type="HAMAP" id="MF_00518">
    <property type="entry name" value="Deacylase_Dtd"/>
    <property type="match status" value="1"/>
</dbReference>
<comment type="similarity">
    <text evidence="1 2">Belongs to the DTD family.</text>
</comment>
<keyword evidence="2" id="KW-0820">tRNA-binding</keyword>
<dbReference type="PANTHER" id="PTHR10472">
    <property type="entry name" value="D-TYROSYL-TRNA TYR DEACYLASE"/>
    <property type="match status" value="1"/>
</dbReference>
<comment type="catalytic activity">
    <reaction evidence="2">
        <text>a D-aminoacyl-tRNA + H2O = a tRNA + a D-alpha-amino acid + H(+)</text>
        <dbReference type="Rhea" id="RHEA:13953"/>
        <dbReference type="Rhea" id="RHEA-COMP:10123"/>
        <dbReference type="Rhea" id="RHEA-COMP:10124"/>
        <dbReference type="ChEBI" id="CHEBI:15377"/>
        <dbReference type="ChEBI" id="CHEBI:15378"/>
        <dbReference type="ChEBI" id="CHEBI:59871"/>
        <dbReference type="ChEBI" id="CHEBI:78442"/>
        <dbReference type="ChEBI" id="CHEBI:79333"/>
        <dbReference type="EC" id="3.1.1.96"/>
    </reaction>
</comment>
<dbReference type="GO" id="GO:0043908">
    <property type="term" value="F:Ser(Gly)-tRNA(Ala) hydrolase activity"/>
    <property type="evidence" value="ECO:0007669"/>
    <property type="project" value="UniProtKB-UniRule"/>
</dbReference>
<evidence type="ECO:0000313" key="4">
    <source>
        <dbReference type="Proteomes" id="UP000265643"/>
    </source>
</evidence>
<dbReference type="EMBL" id="BHGK01000001">
    <property type="protein sequence ID" value="GCA65612.1"/>
    <property type="molecule type" value="Genomic_DNA"/>
</dbReference>
<dbReference type="Gene3D" id="3.50.80.10">
    <property type="entry name" value="D-tyrosyl-tRNA(Tyr) deacylase"/>
    <property type="match status" value="1"/>
</dbReference>
<dbReference type="Pfam" id="PF02580">
    <property type="entry name" value="Tyr_Deacylase"/>
    <property type="match status" value="1"/>
</dbReference>
<dbReference type="InterPro" id="IPR023509">
    <property type="entry name" value="DTD-like_sf"/>
</dbReference>
<protein>
    <recommendedName>
        <fullName evidence="2">D-aminoacyl-tRNA deacylase</fullName>
        <shortName evidence="2">DTD</shortName>
        <ecNumber evidence="2">3.1.1.96</ecNumber>
    </recommendedName>
    <alternativeName>
        <fullName evidence="2">Gly-tRNA(Ala) deacylase</fullName>
        <ecNumber evidence="2">3.1.1.-</ecNumber>
    </alternativeName>
</protein>
<dbReference type="GO" id="GO:0019478">
    <property type="term" value="P:D-amino acid catabolic process"/>
    <property type="evidence" value="ECO:0007669"/>
    <property type="project" value="UniProtKB-UniRule"/>
</dbReference>
<evidence type="ECO:0000256" key="2">
    <source>
        <dbReference type="HAMAP-Rule" id="MF_00518"/>
    </source>
</evidence>
<dbReference type="FunFam" id="3.50.80.10:FF:000001">
    <property type="entry name" value="D-aminoacyl-tRNA deacylase"/>
    <property type="match status" value="1"/>
</dbReference>
<dbReference type="SUPFAM" id="SSF69500">
    <property type="entry name" value="DTD-like"/>
    <property type="match status" value="1"/>
</dbReference>
<keyword evidence="2" id="KW-0694">RNA-binding</keyword>
<comment type="function">
    <text evidence="2">An aminoacyl-tRNA editing enzyme that deacylates mischarged D-aminoacyl-tRNAs. Also deacylates mischarged glycyl-tRNA(Ala), protecting cells against glycine mischarging by AlaRS. Acts via tRNA-based rather than protein-based catalysis; rejects L-amino acids rather than detecting D-amino acids in the active site. By recycling D-aminoacyl-tRNA to D-amino acids and free tRNA molecules, this enzyme counteracts the toxicity associated with the formation of D-aminoacyl-tRNA entities in vivo and helps enforce protein L-homochirality.</text>
</comment>
<dbReference type="EC" id="3.1.1.96" evidence="2"/>
<comment type="caution">
    <text evidence="3">The sequence shown here is derived from an EMBL/GenBank/DDBJ whole genome shotgun (WGS) entry which is preliminary data.</text>
</comment>
<dbReference type="PANTHER" id="PTHR10472:SF5">
    <property type="entry name" value="D-AMINOACYL-TRNA DEACYLASE 1"/>
    <property type="match status" value="1"/>
</dbReference>